<gene>
    <name evidence="23" type="primary">101898017</name>
    <name evidence="25" type="synonym">LOC101898017</name>
</gene>
<keyword evidence="12" id="KW-0325">Glycoprotein</keyword>
<dbReference type="GO" id="GO:0005509">
    <property type="term" value="F:calcium ion binding"/>
    <property type="evidence" value="ECO:0007669"/>
    <property type="project" value="InterPro"/>
</dbReference>
<evidence type="ECO:0000259" key="22">
    <source>
        <dbReference type="PROSITE" id="PS51864"/>
    </source>
</evidence>
<dbReference type="FunFam" id="2.60.120.290:FF:000004">
    <property type="entry name" value="Metalloendopeptidase"/>
    <property type="match status" value="2"/>
</dbReference>
<dbReference type="OrthoDB" id="431034at2759"/>
<feature type="domain" description="Peptidase M12A" evidence="22">
    <location>
        <begin position="255"/>
        <end position="457"/>
    </location>
</feature>
<keyword evidence="8 14" id="KW-0862">Zinc</keyword>
<keyword evidence="6" id="KW-0677">Repeat</keyword>
<dbReference type="InterPro" id="IPR000859">
    <property type="entry name" value="CUB_dom"/>
</dbReference>
<feature type="binding site" evidence="14 17">
    <location>
        <position position="360"/>
    </location>
    <ligand>
        <name>Zn(2+)</name>
        <dbReference type="ChEBI" id="CHEBI:29105"/>
        <note>catalytic</note>
    </ligand>
</feature>
<dbReference type="VEuPathDB" id="VectorBase:MDOA009895"/>
<dbReference type="SUPFAM" id="SSF49854">
    <property type="entry name" value="Spermadhesin, CUB domain"/>
    <property type="match status" value="5"/>
</dbReference>
<evidence type="ECO:0000256" key="6">
    <source>
        <dbReference type="ARBA" id="ARBA00022737"/>
    </source>
</evidence>
<evidence type="ECO:0000256" key="5">
    <source>
        <dbReference type="ARBA" id="ARBA00022729"/>
    </source>
</evidence>
<dbReference type="PIRSF" id="PIRSF001199">
    <property type="entry name" value="BMP_1/tolloid-like"/>
    <property type="match status" value="1"/>
</dbReference>
<dbReference type="CDD" id="cd00041">
    <property type="entry name" value="CUB"/>
    <property type="match status" value="5"/>
</dbReference>
<name>A0A1I8MZ57_MUSDO</name>
<dbReference type="InterPro" id="IPR015446">
    <property type="entry name" value="BMP_1/tolloid-like"/>
</dbReference>
<dbReference type="Pfam" id="PF14670">
    <property type="entry name" value="FXa_inhibition"/>
    <property type="match status" value="2"/>
</dbReference>
<dbReference type="GO" id="GO:0030182">
    <property type="term" value="P:neuron differentiation"/>
    <property type="evidence" value="ECO:0007669"/>
    <property type="project" value="UniProtKB-ARBA"/>
</dbReference>
<dbReference type="FunFam" id="2.60.120.290:FF:000052">
    <property type="entry name" value="Metalloendopeptidase"/>
    <property type="match status" value="1"/>
</dbReference>
<feature type="region of interest" description="Disordered" evidence="19">
    <location>
        <begin position="486"/>
        <end position="506"/>
    </location>
</feature>
<keyword evidence="10" id="KW-0865">Zymogen</keyword>
<evidence type="ECO:0000313" key="25">
    <source>
        <dbReference type="RefSeq" id="XP_005182124.2"/>
    </source>
</evidence>
<evidence type="ECO:0000256" key="10">
    <source>
        <dbReference type="ARBA" id="ARBA00023145"/>
    </source>
</evidence>
<dbReference type="EnsemblMetazoa" id="MDOA009895-RA">
    <property type="protein sequence ID" value="MDOA009895-PA"/>
    <property type="gene ID" value="MDOA009895"/>
</dbReference>
<dbReference type="SMART" id="SM00235">
    <property type="entry name" value="ZnMc"/>
    <property type="match status" value="1"/>
</dbReference>
<evidence type="ECO:0000259" key="20">
    <source>
        <dbReference type="PROSITE" id="PS01180"/>
    </source>
</evidence>
<dbReference type="SUPFAM" id="SSF55486">
    <property type="entry name" value="Metalloproteases ('zincins'), catalytic domain"/>
    <property type="match status" value="1"/>
</dbReference>
<dbReference type="PANTHER" id="PTHR24251">
    <property type="entry name" value="OVOCHYMASE-RELATED"/>
    <property type="match status" value="1"/>
</dbReference>
<dbReference type="eggNOG" id="KOG3714">
    <property type="taxonomic scope" value="Eukaryota"/>
</dbReference>
<evidence type="ECO:0000259" key="21">
    <source>
        <dbReference type="PROSITE" id="PS50026"/>
    </source>
</evidence>
<comment type="cofactor">
    <cofactor evidence="17 18">
        <name>Zn(2+)</name>
        <dbReference type="ChEBI" id="CHEBI:29105"/>
    </cofactor>
    <text evidence="17 18">Binds 1 zinc ion per subunit.</text>
</comment>
<evidence type="ECO:0000256" key="11">
    <source>
        <dbReference type="ARBA" id="ARBA00023157"/>
    </source>
</evidence>
<dbReference type="InterPro" id="IPR000152">
    <property type="entry name" value="EGF-type_Asp/Asn_hydroxyl_site"/>
</dbReference>
<dbReference type="SMART" id="SM00042">
    <property type="entry name" value="CUB"/>
    <property type="match status" value="5"/>
</dbReference>
<reference evidence="23" key="1">
    <citation type="submission" date="2020-05" db="UniProtKB">
        <authorList>
            <consortium name="EnsemblMetazoa"/>
        </authorList>
    </citation>
    <scope>IDENTIFICATION</scope>
    <source>
        <strain evidence="23">Aabys</strain>
    </source>
</reference>
<keyword evidence="3 17" id="KW-0645">Protease</keyword>
<feature type="disulfide bond" evidence="17">
    <location>
        <begin position="320"/>
        <end position="342"/>
    </location>
</feature>
<keyword evidence="9 17" id="KW-0482">Metalloprotease</keyword>
<keyword evidence="7 17" id="KW-0378">Hydrolase</keyword>
<dbReference type="FunFam" id="2.60.120.290:FF:000003">
    <property type="entry name" value="Neuropilin"/>
    <property type="match status" value="1"/>
</dbReference>
<dbReference type="CDD" id="cd00054">
    <property type="entry name" value="EGF_CA"/>
    <property type="match status" value="2"/>
</dbReference>
<dbReference type="PROSITE" id="PS51864">
    <property type="entry name" value="ASTACIN"/>
    <property type="match status" value="1"/>
</dbReference>
<keyword evidence="24" id="KW-1185">Reference proteome</keyword>
<keyword evidence="5 18" id="KW-0732">Signal</keyword>
<reference evidence="25" key="2">
    <citation type="submission" date="2025-04" db="UniProtKB">
        <authorList>
            <consortium name="RefSeq"/>
        </authorList>
    </citation>
    <scope>IDENTIFICATION</scope>
    <source>
        <strain evidence="25">Aabys</strain>
    </source>
</reference>
<evidence type="ECO:0000256" key="4">
    <source>
        <dbReference type="ARBA" id="ARBA00022723"/>
    </source>
</evidence>
<dbReference type="GO" id="GO:0030513">
    <property type="term" value="P:positive regulation of BMP signaling pathway"/>
    <property type="evidence" value="ECO:0007669"/>
    <property type="project" value="UniProtKB-ARBA"/>
</dbReference>
<feature type="compositionally biased region" description="Basic residues" evidence="19">
    <location>
        <begin position="201"/>
        <end position="215"/>
    </location>
</feature>
<dbReference type="FunFam" id="2.10.25.10:FF:000240">
    <property type="entry name" value="Vitamin K-dependent protein S"/>
    <property type="match status" value="1"/>
</dbReference>
<dbReference type="InterPro" id="IPR001506">
    <property type="entry name" value="Peptidase_M12A"/>
</dbReference>
<evidence type="ECO:0000256" key="14">
    <source>
        <dbReference type="PIRSR" id="PIRSR001199-2"/>
    </source>
</evidence>
<feature type="disulfide bond" evidence="15">
    <location>
        <begin position="605"/>
        <end position="632"/>
    </location>
</feature>
<evidence type="ECO:0000256" key="18">
    <source>
        <dbReference type="RuleBase" id="RU361183"/>
    </source>
</evidence>
<feature type="region of interest" description="Disordered" evidence="19">
    <location>
        <begin position="184"/>
        <end position="227"/>
    </location>
</feature>
<evidence type="ECO:0000256" key="16">
    <source>
        <dbReference type="PROSITE-ProRule" id="PRU00076"/>
    </source>
</evidence>
<dbReference type="InterPro" id="IPR000742">
    <property type="entry name" value="EGF"/>
</dbReference>
<dbReference type="GO" id="GO:0005615">
    <property type="term" value="C:extracellular space"/>
    <property type="evidence" value="ECO:0007669"/>
    <property type="project" value="UniProtKB-ARBA"/>
</dbReference>
<evidence type="ECO:0000256" key="17">
    <source>
        <dbReference type="PROSITE-ProRule" id="PRU01211"/>
    </source>
</evidence>
<feature type="chain" id="PRO_5044514271" description="Metalloendopeptidase" evidence="18">
    <location>
        <begin position="22"/>
        <end position="1214"/>
    </location>
</feature>
<dbReference type="EC" id="3.4.24.-" evidence="18"/>
<dbReference type="InterPro" id="IPR006026">
    <property type="entry name" value="Peptidase_Metallo"/>
</dbReference>
<dbReference type="SMART" id="SM00181">
    <property type="entry name" value="EGF"/>
    <property type="match status" value="2"/>
</dbReference>
<dbReference type="PANTHER" id="PTHR24251:SF43">
    <property type="entry name" value="TOLLOID-LIKE PROTEIN 2"/>
    <property type="match status" value="1"/>
</dbReference>
<dbReference type="GO" id="GO:0004222">
    <property type="term" value="F:metalloendopeptidase activity"/>
    <property type="evidence" value="ECO:0007669"/>
    <property type="project" value="UniProtKB-UniRule"/>
</dbReference>
<comment type="caution">
    <text evidence="16">Lacks conserved residue(s) required for the propagation of feature annotation.</text>
</comment>
<dbReference type="FunFam" id="3.40.390.10:FF:000004">
    <property type="entry name" value="Metalloendopeptidase"/>
    <property type="match status" value="1"/>
</dbReference>
<feature type="binding site" evidence="14 17">
    <location>
        <position position="350"/>
    </location>
    <ligand>
        <name>Zn(2+)</name>
        <dbReference type="ChEBI" id="CHEBI:29105"/>
        <note>catalytic</note>
    </ligand>
</feature>
<feature type="signal peptide" evidence="18">
    <location>
        <begin position="1"/>
        <end position="21"/>
    </location>
</feature>
<dbReference type="FunFam" id="2.10.25.10:FF:000010">
    <property type="entry name" value="Pro-epidermal growth factor"/>
    <property type="match status" value="1"/>
</dbReference>
<dbReference type="GO" id="GO:0016485">
    <property type="term" value="P:protein processing"/>
    <property type="evidence" value="ECO:0007669"/>
    <property type="project" value="UniProtKB-ARBA"/>
</dbReference>
<dbReference type="STRING" id="7370.A0A1I8MZ57"/>
<feature type="active site" evidence="13 17">
    <location>
        <position position="351"/>
    </location>
</feature>
<evidence type="ECO:0000256" key="15">
    <source>
        <dbReference type="PROSITE-ProRule" id="PRU00059"/>
    </source>
</evidence>
<dbReference type="GO" id="GO:0008586">
    <property type="term" value="P:imaginal disc-derived wing vein morphogenesis"/>
    <property type="evidence" value="ECO:0007669"/>
    <property type="project" value="UniProtKB-ARBA"/>
</dbReference>
<evidence type="ECO:0000256" key="8">
    <source>
        <dbReference type="ARBA" id="ARBA00022833"/>
    </source>
</evidence>
<dbReference type="PRINTS" id="PR00480">
    <property type="entry name" value="ASTACIN"/>
</dbReference>
<dbReference type="Proteomes" id="UP001652621">
    <property type="component" value="Unplaced"/>
</dbReference>
<feature type="domain" description="CUB" evidence="20">
    <location>
        <begin position="605"/>
        <end position="718"/>
    </location>
</feature>
<dbReference type="InterPro" id="IPR035914">
    <property type="entry name" value="Sperma_CUB_dom_sf"/>
</dbReference>
<dbReference type="InterPro" id="IPR024079">
    <property type="entry name" value="MetalloPept_cat_dom_sf"/>
</dbReference>
<feature type="domain" description="CUB" evidence="20">
    <location>
        <begin position="924"/>
        <end position="1036"/>
    </location>
</feature>
<dbReference type="RefSeq" id="XP_005182124.2">
    <property type="nucleotide sequence ID" value="XM_005182067.3"/>
</dbReference>
<dbReference type="Pfam" id="PF00431">
    <property type="entry name" value="CUB"/>
    <property type="match status" value="5"/>
</dbReference>
<dbReference type="InterPro" id="IPR018097">
    <property type="entry name" value="EGF_Ca-bd_CS"/>
</dbReference>
<evidence type="ECO:0000256" key="2">
    <source>
        <dbReference type="ARBA" id="ARBA00022536"/>
    </source>
</evidence>
<sequence>MKKMSTTSYVWVLILIPQIWGLNFGYTSKSLMAKQQLQIDPEGRFDIIERPEQFITIDKQIAPNTKGNTAGKSPAHVQHLLELAAAEADRESMMSSKKGRKKPQNHMPAFLYNGEASKIQSNAKNIEHDIHHNFFYERNIISQPSVPPEKLINEKKDKGDDSSGIPKEQLRQMTLKRRLFKQLKGKKVRVGGGGAIEGGRFKKHKKRHNQKHQTHHKMDESTKRKKEMISPKLPRAQKHLLTHYQQQNDVHRSRRAVTAKKERIWDYGVIPYEIDHIFSGAHKALFKQAMRHWENFTCIKFVERDPNVHPNYIYFTIKNCGCCSFVGKRGNGRQAISIGRNCEKFGIVVHELGHVVGFWHEHTRVDRDNHIIINKANIMKGQEYNFDVLSPEDVDSLGLPYDYNSIMHYARNTFSKSVYLDTIQPIGVREHEKIEIGQRVRLSRGDIAQANLLYKCATCGRTFQQNAGQIIAPHYNYRSSVRDRENDLDVEGSGSGVYDEDGDETSTDFDKSLESCEWRITATNGERIILQLHQVNLLSSPDCSKDYIEIRDGYWHKSPVIQRLCGNHTSVTIKSDSSRMLISYVNRHGGSKGYRGFIADFEVVCGGDIFLTGDRRIDSPNYPLEYFPDKECIWRITVPDNHQVALKFQSFELENHDNCIYDYVEIRDGNSSDADLIGIFCGYKLPPNIKTNGNQMYVKFVSDGSVQKVGFSAEFMQEVDECQFNNHGCQHECINTLGSYQCGCFAGYELQADGRSCEDACGGIIDASVGNGTVNSPGWPDVYPISKECVWEIVAPPHHAVFLNFTHFDLEGTKMQYTECNYDYLVIYSKLRDNRLKKIGVYCGHELPPTINSEQNILRLEFYSDKSVQHLGFSAKFETDTDECSINNGGCQHFCRNTFGSYVCSCRNGFTLDDNHHNCTETSCKFEITNPYGVISSPHYPEEYPRNIYCYWHFHTVLGHRIQLTFHDFQLENHQECIYDYVGIHDGKSENSSILGIYCGGREPYAVVASSNDMFMVLKTDAGLQRKGFMATYSTECGGYLRATNRSQIFYSHPRFGSRNYKRNMYCNWRIQADPDSSVKIKFLHFEIEYSDRCDYDSVEISEEQSFQRNTFHGKYCGNRKPPVIVSYSDTILIRFQTDESTSLRGFALSFVAVEPPDDDVSDDYMSVTPFPGYMKSVYYGTDTNFGNDYDQDDYRGIRNYKPHRSMGQRLRLN</sequence>
<dbReference type="KEGG" id="mde:101898017"/>
<dbReference type="SUPFAM" id="SSF57196">
    <property type="entry name" value="EGF/Laminin"/>
    <property type="match status" value="2"/>
</dbReference>
<feature type="domain" description="EGF-like" evidence="21">
    <location>
        <begin position="880"/>
        <end position="920"/>
    </location>
</feature>
<dbReference type="InterPro" id="IPR001881">
    <property type="entry name" value="EGF-like_Ca-bd_dom"/>
</dbReference>
<evidence type="ECO:0000256" key="9">
    <source>
        <dbReference type="ARBA" id="ARBA00023049"/>
    </source>
</evidence>
<evidence type="ECO:0000256" key="12">
    <source>
        <dbReference type="ARBA" id="ARBA00023180"/>
    </source>
</evidence>
<evidence type="ECO:0000256" key="13">
    <source>
        <dbReference type="PIRSR" id="PIRSR001199-1"/>
    </source>
</evidence>
<dbReference type="GeneID" id="101898017"/>
<dbReference type="GO" id="GO:0008270">
    <property type="term" value="F:zinc ion binding"/>
    <property type="evidence" value="ECO:0007669"/>
    <property type="project" value="UniProtKB-UniRule"/>
</dbReference>
<keyword evidence="4 14" id="KW-0479">Metal-binding</keyword>
<feature type="disulfide bond" evidence="17">
    <location>
        <begin position="322"/>
        <end position="323"/>
    </location>
</feature>
<proteinExistence type="predicted"/>
<accession>A0A1I8MZ57</accession>
<evidence type="ECO:0000313" key="23">
    <source>
        <dbReference type="EnsemblMetazoa" id="MDOA009895-PA"/>
    </source>
</evidence>
<keyword evidence="11 15" id="KW-1015">Disulfide bond</keyword>
<keyword evidence="2 16" id="KW-0245">EGF-like domain</keyword>
<dbReference type="GO" id="GO:0032927">
    <property type="term" value="P:positive regulation of activin receptor signaling pathway"/>
    <property type="evidence" value="ECO:0007669"/>
    <property type="project" value="UniProtKB-ARBA"/>
</dbReference>
<feature type="domain" description="CUB" evidence="20">
    <location>
        <begin position="1037"/>
        <end position="1154"/>
    </location>
</feature>
<dbReference type="SMART" id="SM00179">
    <property type="entry name" value="EGF_CA"/>
    <property type="match status" value="2"/>
</dbReference>
<dbReference type="Pfam" id="PF01400">
    <property type="entry name" value="Astacin"/>
    <property type="match status" value="1"/>
</dbReference>
<evidence type="ECO:0000256" key="19">
    <source>
        <dbReference type="SAM" id="MobiDB-lite"/>
    </source>
</evidence>
<feature type="binding site" evidence="14 17">
    <location>
        <position position="354"/>
    </location>
    <ligand>
        <name>Zn(2+)</name>
        <dbReference type="ChEBI" id="CHEBI:29105"/>
        <note>catalytic</note>
    </ligand>
</feature>
<dbReference type="PROSITE" id="PS01186">
    <property type="entry name" value="EGF_2"/>
    <property type="match status" value="2"/>
</dbReference>
<feature type="domain" description="EGF-like" evidence="21">
    <location>
        <begin position="718"/>
        <end position="758"/>
    </location>
</feature>
<feature type="domain" description="CUB" evidence="20">
    <location>
        <begin position="761"/>
        <end position="880"/>
    </location>
</feature>
<organism evidence="23">
    <name type="scientific">Musca domestica</name>
    <name type="common">House fly</name>
    <dbReference type="NCBI Taxonomy" id="7370"/>
    <lineage>
        <taxon>Eukaryota</taxon>
        <taxon>Metazoa</taxon>
        <taxon>Ecdysozoa</taxon>
        <taxon>Arthropoda</taxon>
        <taxon>Hexapoda</taxon>
        <taxon>Insecta</taxon>
        <taxon>Pterygota</taxon>
        <taxon>Neoptera</taxon>
        <taxon>Endopterygota</taxon>
        <taxon>Diptera</taxon>
        <taxon>Brachycera</taxon>
        <taxon>Muscomorpha</taxon>
        <taxon>Muscoidea</taxon>
        <taxon>Muscidae</taxon>
        <taxon>Musca</taxon>
    </lineage>
</organism>
<dbReference type="PROSITE" id="PS50026">
    <property type="entry name" value="EGF_3"/>
    <property type="match status" value="2"/>
</dbReference>
<evidence type="ECO:0000256" key="3">
    <source>
        <dbReference type="ARBA" id="ARBA00022670"/>
    </source>
</evidence>
<dbReference type="PROSITE" id="PS01180">
    <property type="entry name" value="CUB"/>
    <property type="match status" value="5"/>
</dbReference>
<dbReference type="Gene3D" id="2.10.25.10">
    <property type="entry name" value="Laminin"/>
    <property type="match status" value="2"/>
</dbReference>
<dbReference type="GO" id="GO:0048468">
    <property type="term" value="P:cell development"/>
    <property type="evidence" value="ECO:0007669"/>
    <property type="project" value="UniProtKB-ARBA"/>
</dbReference>
<evidence type="ECO:0000256" key="7">
    <source>
        <dbReference type="ARBA" id="ARBA00022801"/>
    </source>
</evidence>
<dbReference type="PROSITE" id="PS00010">
    <property type="entry name" value="ASX_HYDROXYL"/>
    <property type="match status" value="2"/>
</dbReference>
<dbReference type="Gene3D" id="3.40.390.10">
    <property type="entry name" value="Collagenase (Catalytic Domain)"/>
    <property type="match status" value="1"/>
</dbReference>
<dbReference type="Gene3D" id="2.60.120.290">
    <property type="entry name" value="Spermadhesin, CUB domain"/>
    <property type="match status" value="5"/>
</dbReference>
<protein>
    <recommendedName>
        <fullName evidence="18">Metalloendopeptidase</fullName>
        <ecNumber evidence="18">3.4.24.-</ecNumber>
    </recommendedName>
</protein>
<dbReference type="AlphaFoldDB" id="A0A1I8MZ57"/>
<feature type="domain" description="CUB" evidence="20">
    <location>
        <begin position="459"/>
        <end position="604"/>
    </location>
</feature>
<keyword evidence="1" id="KW-0217">Developmental protein</keyword>
<evidence type="ECO:0000313" key="24">
    <source>
        <dbReference type="Proteomes" id="UP001652621"/>
    </source>
</evidence>
<dbReference type="PROSITE" id="PS01187">
    <property type="entry name" value="EGF_CA"/>
    <property type="match status" value="2"/>
</dbReference>
<evidence type="ECO:0000256" key="1">
    <source>
        <dbReference type="ARBA" id="ARBA00022473"/>
    </source>
</evidence>
<dbReference type="VEuPathDB" id="VectorBase:MDOMA2_016109"/>